<evidence type="ECO:0000313" key="4">
    <source>
        <dbReference type="Proteomes" id="UP001456524"/>
    </source>
</evidence>
<keyword evidence="2" id="KW-0732">Signal</keyword>
<sequence>MGGCFCALLLFALYVAFIPSLATRRVLCTTPNCERIDLHCFLVFFFRALHFLERGDREVGIACLYLLFCALFAIPFCPCIPQKNGGATAKRSSEGTH</sequence>
<feature type="transmembrane region" description="Helical" evidence="1">
    <location>
        <begin position="59"/>
        <end position="81"/>
    </location>
</feature>
<dbReference type="Proteomes" id="UP001456524">
    <property type="component" value="Unassembled WGS sequence"/>
</dbReference>
<keyword evidence="4" id="KW-1185">Reference proteome</keyword>
<feature type="signal peptide" evidence="2">
    <location>
        <begin position="1"/>
        <end position="22"/>
    </location>
</feature>
<keyword evidence="1" id="KW-0812">Transmembrane</keyword>
<keyword evidence="1" id="KW-0472">Membrane</keyword>
<comment type="caution">
    <text evidence="3">The sequence shown here is derived from an EMBL/GenBank/DDBJ whole genome shotgun (WGS) entry which is preliminary data.</text>
</comment>
<evidence type="ECO:0008006" key="5">
    <source>
        <dbReference type="Google" id="ProtNLM"/>
    </source>
</evidence>
<reference evidence="3 4" key="1">
    <citation type="journal article" date="2022" name="G3 (Bethesda)">
        <title>Enemy or ally: a genomic approach to elucidate the lifestyle of Phyllosticta citrichinaensis.</title>
        <authorList>
            <person name="Buijs V.A."/>
            <person name="Groenewald J.Z."/>
            <person name="Haridas S."/>
            <person name="LaButti K.M."/>
            <person name="Lipzen A."/>
            <person name="Martin F.M."/>
            <person name="Barry K."/>
            <person name="Grigoriev I.V."/>
            <person name="Crous P.W."/>
            <person name="Seidl M.F."/>
        </authorList>
    </citation>
    <scope>NUCLEOTIDE SEQUENCE [LARGE SCALE GENOMIC DNA]</scope>
    <source>
        <strain evidence="3 4">CBS 129764</strain>
    </source>
</reference>
<evidence type="ECO:0000256" key="1">
    <source>
        <dbReference type="SAM" id="Phobius"/>
    </source>
</evidence>
<dbReference type="EMBL" id="JBBWUH010000008">
    <property type="protein sequence ID" value="KAK8159606.1"/>
    <property type="molecule type" value="Genomic_DNA"/>
</dbReference>
<gene>
    <name evidence="3" type="ORF">IWX90DRAFT_305086</name>
</gene>
<evidence type="ECO:0000256" key="2">
    <source>
        <dbReference type="SAM" id="SignalP"/>
    </source>
</evidence>
<feature type="chain" id="PRO_5047403739" description="Secreted peptide" evidence="2">
    <location>
        <begin position="23"/>
        <end position="97"/>
    </location>
</feature>
<keyword evidence="1" id="KW-1133">Transmembrane helix</keyword>
<name>A0ABR1XLG8_9PEZI</name>
<proteinExistence type="predicted"/>
<evidence type="ECO:0000313" key="3">
    <source>
        <dbReference type="EMBL" id="KAK8159606.1"/>
    </source>
</evidence>
<accession>A0ABR1XLG8</accession>
<protein>
    <recommendedName>
        <fullName evidence="5">Secreted peptide</fullName>
    </recommendedName>
</protein>
<organism evidence="3 4">
    <name type="scientific">Phyllosticta citrichinensis</name>
    <dbReference type="NCBI Taxonomy" id="1130410"/>
    <lineage>
        <taxon>Eukaryota</taxon>
        <taxon>Fungi</taxon>
        <taxon>Dikarya</taxon>
        <taxon>Ascomycota</taxon>
        <taxon>Pezizomycotina</taxon>
        <taxon>Dothideomycetes</taxon>
        <taxon>Dothideomycetes incertae sedis</taxon>
        <taxon>Botryosphaeriales</taxon>
        <taxon>Phyllostictaceae</taxon>
        <taxon>Phyllosticta</taxon>
    </lineage>
</organism>